<keyword evidence="1" id="KW-1133">Transmembrane helix</keyword>
<gene>
    <name evidence="4" type="ORF">A2310_04865</name>
</gene>
<evidence type="ECO:0000313" key="5">
    <source>
        <dbReference type="Proteomes" id="UP000178417"/>
    </source>
</evidence>
<dbReference type="InterPro" id="IPR028098">
    <property type="entry name" value="Glyco_trans_4-like_N"/>
</dbReference>
<dbReference type="Proteomes" id="UP000178417">
    <property type="component" value="Unassembled WGS sequence"/>
</dbReference>
<keyword evidence="1" id="KW-0472">Membrane</keyword>
<accession>A0A1F4SNX4</accession>
<proteinExistence type="predicted"/>
<evidence type="ECO:0000259" key="3">
    <source>
        <dbReference type="Pfam" id="PF13439"/>
    </source>
</evidence>
<evidence type="ECO:0000313" key="4">
    <source>
        <dbReference type="EMBL" id="OGC22152.1"/>
    </source>
</evidence>
<organism evidence="4 5">
    <name type="scientific">candidate division WOR-1 bacterium RIFOXYB2_FULL_37_13</name>
    <dbReference type="NCBI Taxonomy" id="1802579"/>
    <lineage>
        <taxon>Bacteria</taxon>
        <taxon>Bacillati</taxon>
        <taxon>Saganbacteria</taxon>
    </lineage>
</organism>
<feature type="domain" description="Glycosyltransferase subfamily 4-like N-terminal" evidence="3">
    <location>
        <begin position="17"/>
        <end position="219"/>
    </location>
</feature>
<sequence length="418" mass="48487">MKVFHFTNYYPNLHSIWGGAERACQQTVTLLKNKNVTNYIATLSHKQASQSNFFIIPTLEHFLPLLLKDICKNFKLLIFPFDFIAFISSFIFFKKIKPDIIHLHNFNLMSFAPLVAAKFLKIPTVLSIYDYWYFCPQEMLMKKDGTICHEFQGFRCLSCYEPGRFALIKKFSLFFRKHIFNFFLSFVDQFIVLSNASRKILLSYGIKDSKITILKQPVEVNLKKVDFSKIEEGLILFVGWKVKRKGLHLLLHAFKLIAKEMENVKLIAIGKNIDKEHLKSVNDYINNNGLSDKVKMFDRISQEELDSYWEKANVFVVPEQWENMSPLVVLEAMANGRAIVASNLGGIPEFIENGKTGFLAEYNNPRDFADKIVKLLKDRSLVEKIGKAANEKIRDFCEPETFVNDQIKLYERIVNNAK</sequence>
<dbReference type="EMBL" id="MEUB01000031">
    <property type="protein sequence ID" value="OGC22152.1"/>
    <property type="molecule type" value="Genomic_DNA"/>
</dbReference>
<name>A0A1F4SNX4_UNCSA</name>
<dbReference type="Gene3D" id="3.40.50.2000">
    <property type="entry name" value="Glycogen Phosphorylase B"/>
    <property type="match status" value="2"/>
</dbReference>
<keyword evidence="1" id="KW-0812">Transmembrane</keyword>
<evidence type="ECO:0000259" key="2">
    <source>
        <dbReference type="Pfam" id="PF00534"/>
    </source>
</evidence>
<reference evidence="4 5" key="1">
    <citation type="journal article" date="2016" name="Nat. Commun.">
        <title>Thousands of microbial genomes shed light on interconnected biogeochemical processes in an aquifer system.</title>
        <authorList>
            <person name="Anantharaman K."/>
            <person name="Brown C.T."/>
            <person name="Hug L.A."/>
            <person name="Sharon I."/>
            <person name="Castelle C.J."/>
            <person name="Probst A.J."/>
            <person name="Thomas B.C."/>
            <person name="Singh A."/>
            <person name="Wilkins M.J."/>
            <person name="Karaoz U."/>
            <person name="Brodie E.L."/>
            <person name="Williams K.H."/>
            <person name="Hubbard S.S."/>
            <person name="Banfield J.F."/>
        </authorList>
    </citation>
    <scope>NUCLEOTIDE SEQUENCE [LARGE SCALE GENOMIC DNA]</scope>
</reference>
<evidence type="ECO:0000256" key="1">
    <source>
        <dbReference type="SAM" id="Phobius"/>
    </source>
</evidence>
<feature type="domain" description="Glycosyl transferase family 1" evidence="2">
    <location>
        <begin position="231"/>
        <end position="391"/>
    </location>
</feature>
<dbReference type="SUPFAM" id="SSF53756">
    <property type="entry name" value="UDP-Glycosyltransferase/glycogen phosphorylase"/>
    <property type="match status" value="1"/>
</dbReference>
<dbReference type="Pfam" id="PF00534">
    <property type="entry name" value="Glycos_transf_1"/>
    <property type="match status" value="1"/>
</dbReference>
<dbReference type="InterPro" id="IPR050194">
    <property type="entry name" value="Glycosyltransferase_grp1"/>
</dbReference>
<dbReference type="GO" id="GO:0016757">
    <property type="term" value="F:glycosyltransferase activity"/>
    <property type="evidence" value="ECO:0007669"/>
    <property type="project" value="InterPro"/>
</dbReference>
<comment type="caution">
    <text evidence="4">The sequence shown here is derived from an EMBL/GenBank/DDBJ whole genome shotgun (WGS) entry which is preliminary data.</text>
</comment>
<dbReference type="PANTHER" id="PTHR45947">
    <property type="entry name" value="SULFOQUINOVOSYL TRANSFERASE SQD2"/>
    <property type="match status" value="1"/>
</dbReference>
<evidence type="ECO:0008006" key="6">
    <source>
        <dbReference type="Google" id="ProtNLM"/>
    </source>
</evidence>
<dbReference type="CDD" id="cd03801">
    <property type="entry name" value="GT4_PimA-like"/>
    <property type="match status" value="1"/>
</dbReference>
<protein>
    <recommendedName>
        <fullName evidence="6">Glycosyl transferase family 1 domain-containing protein</fullName>
    </recommendedName>
</protein>
<dbReference type="AlphaFoldDB" id="A0A1F4SNX4"/>
<dbReference type="PANTHER" id="PTHR45947:SF3">
    <property type="entry name" value="SULFOQUINOVOSYL TRANSFERASE SQD2"/>
    <property type="match status" value="1"/>
</dbReference>
<dbReference type="InterPro" id="IPR001296">
    <property type="entry name" value="Glyco_trans_1"/>
</dbReference>
<dbReference type="Pfam" id="PF13439">
    <property type="entry name" value="Glyco_transf_4"/>
    <property type="match status" value="1"/>
</dbReference>
<feature type="transmembrane region" description="Helical" evidence="1">
    <location>
        <begin position="74"/>
        <end position="93"/>
    </location>
</feature>
<dbReference type="STRING" id="1802579.A2310_04865"/>